<evidence type="ECO:0000256" key="1">
    <source>
        <dbReference type="ARBA" id="ARBA00023015"/>
    </source>
</evidence>
<dbReference type="Gene3D" id="1.10.10.60">
    <property type="entry name" value="Homeodomain-like"/>
    <property type="match status" value="1"/>
</dbReference>
<dbReference type="InterPro" id="IPR009057">
    <property type="entry name" value="Homeodomain-like_sf"/>
</dbReference>
<dbReference type="SMART" id="SM00342">
    <property type="entry name" value="HTH_ARAC"/>
    <property type="match status" value="1"/>
</dbReference>
<dbReference type="EMBL" id="BAAAQK010000003">
    <property type="protein sequence ID" value="GAA1831955.1"/>
    <property type="molecule type" value="Genomic_DNA"/>
</dbReference>
<dbReference type="InterPro" id="IPR046532">
    <property type="entry name" value="DUF6597"/>
</dbReference>
<dbReference type="Pfam" id="PF12833">
    <property type="entry name" value="HTH_18"/>
    <property type="match status" value="1"/>
</dbReference>
<gene>
    <name evidence="5" type="ORF">GCM10009836_07500</name>
</gene>
<organism evidence="5 6">
    <name type="scientific">Pseudonocardia ailaonensis</name>
    <dbReference type="NCBI Taxonomy" id="367279"/>
    <lineage>
        <taxon>Bacteria</taxon>
        <taxon>Bacillati</taxon>
        <taxon>Actinomycetota</taxon>
        <taxon>Actinomycetes</taxon>
        <taxon>Pseudonocardiales</taxon>
        <taxon>Pseudonocardiaceae</taxon>
        <taxon>Pseudonocardia</taxon>
    </lineage>
</organism>
<dbReference type="InterPro" id="IPR050204">
    <property type="entry name" value="AraC_XylS_family_regulators"/>
</dbReference>
<keyword evidence="3" id="KW-0804">Transcription</keyword>
<keyword evidence="1" id="KW-0805">Transcription regulation</keyword>
<keyword evidence="6" id="KW-1185">Reference proteome</keyword>
<evidence type="ECO:0000256" key="2">
    <source>
        <dbReference type="ARBA" id="ARBA00023125"/>
    </source>
</evidence>
<accession>A0ABN2MMZ6</accession>
<name>A0ABN2MMZ6_9PSEU</name>
<evidence type="ECO:0000256" key="3">
    <source>
        <dbReference type="ARBA" id="ARBA00023163"/>
    </source>
</evidence>
<proteinExistence type="predicted"/>
<sequence>MYREIAPPPALRGLVECLWVARPTGPTRVLPDGCMDLLLDGGDLDRGDLNGGDLDGGDVDRGGLGGAGGAAAGGALGRGLTVAGPDTTAFLAGNTAGRLTAGLRFHPGALPRLLGVPASEVRDSRVPLAELSPVAARLTSVAARRTARRSLAEDPLGPGPRSSFDRAYSGEAFALVAALAAGEERPETAPWSRAEMRGVTRLLARGAEVREVAAELGRTERTLARQCAAIYGYGPSVLRRVLRFRRAAGLLHAGVAPAEVAVRVGYADQPHLTRETRALAGTTPAALRRA</sequence>
<comment type="caution">
    <text evidence="5">The sequence shown here is derived from an EMBL/GenBank/DDBJ whole genome shotgun (WGS) entry which is preliminary data.</text>
</comment>
<evidence type="ECO:0000259" key="4">
    <source>
        <dbReference type="PROSITE" id="PS01124"/>
    </source>
</evidence>
<dbReference type="SUPFAM" id="SSF46689">
    <property type="entry name" value="Homeodomain-like"/>
    <property type="match status" value="1"/>
</dbReference>
<dbReference type="PANTHER" id="PTHR46796">
    <property type="entry name" value="HTH-TYPE TRANSCRIPTIONAL ACTIVATOR RHAS-RELATED"/>
    <property type="match status" value="1"/>
</dbReference>
<protein>
    <submittedName>
        <fullName evidence="5">AraC family transcriptional regulator</fullName>
    </submittedName>
</protein>
<keyword evidence="2" id="KW-0238">DNA-binding</keyword>
<reference evidence="5 6" key="1">
    <citation type="journal article" date="2019" name="Int. J. Syst. Evol. Microbiol.">
        <title>The Global Catalogue of Microorganisms (GCM) 10K type strain sequencing project: providing services to taxonomists for standard genome sequencing and annotation.</title>
        <authorList>
            <consortium name="The Broad Institute Genomics Platform"/>
            <consortium name="The Broad Institute Genome Sequencing Center for Infectious Disease"/>
            <person name="Wu L."/>
            <person name="Ma J."/>
        </authorList>
    </citation>
    <scope>NUCLEOTIDE SEQUENCE [LARGE SCALE GENOMIC DNA]</scope>
    <source>
        <strain evidence="5 6">JCM 16009</strain>
    </source>
</reference>
<evidence type="ECO:0000313" key="5">
    <source>
        <dbReference type="EMBL" id="GAA1831955.1"/>
    </source>
</evidence>
<feature type="domain" description="HTH araC/xylS-type" evidence="4">
    <location>
        <begin position="193"/>
        <end position="290"/>
    </location>
</feature>
<evidence type="ECO:0000313" key="6">
    <source>
        <dbReference type="Proteomes" id="UP001500449"/>
    </source>
</evidence>
<dbReference type="Pfam" id="PF20240">
    <property type="entry name" value="DUF6597"/>
    <property type="match status" value="1"/>
</dbReference>
<dbReference type="PANTHER" id="PTHR46796:SF15">
    <property type="entry name" value="BLL1074 PROTEIN"/>
    <property type="match status" value="1"/>
</dbReference>
<dbReference type="PROSITE" id="PS01124">
    <property type="entry name" value="HTH_ARAC_FAMILY_2"/>
    <property type="match status" value="1"/>
</dbReference>
<dbReference type="RefSeq" id="WP_344412344.1">
    <property type="nucleotide sequence ID" value="NZ_BAAAQK010000003.1"/>
</dbReference>
<dbReference type="Proteomes" id="UP001500449">
    <property type="component" value="Unassembled WGS sequence"/>
</dbReference>
<dbReference type="InterPro" id="IPR018060">
    <property type="entry name" value="HTH_AraC"/>
</dbReference>